<name>A0ABP1AM61_9BRYO</name>
<organism evidence="2 3">
    <name type="scientific">Sphagnum jensenii</name>
    <dbReference type="NCBI Taxonomy" id="128206"/>
    <lineage>
        <taxon>Eukaryota</taxon>
        <taxon>Viridiplantae</taxon>
        <taxon>Streptophyta</taxon>
        <taxon>Embryophyta</taxon>
        <taxon>Bryophyta</taxon>
        <taxon>Sphagnophytina</taxon>
        <taxon>Sphagnopsida</taxon>
        <taxon>Sphagnales</taxon>
        <taxon>Sphagnaceae</taxon>
        <taxon>Sphagnum</taxon>
    </lineage>
</organism>
<reference evidence="2" key="1">
    <citation type="submission" date="2024-03" db="EMBL/GenBank/DDBJ databases">
        <authorList>
            <consortium name="ELIXIR-Norway"/>
            <consortium name="Elixir Norway"/>
        </authorList>
    </citation>
    <scope>NUCLEOTIDE SEQUENCE</scope>
</reference>
<gene>
    <name evidence="2" type="ORF">CSSPJE1EN2_LOCUS6638</name>
</gene>
<evidence type="ECO:0000256" key="1">
    <source>
        <dbReference type="SAM" id="MobiDB-lite"/>
    </source>
</evidence>
<accession>A0ABP1AM61</accession>
<evidence type="ECO:0000313" key="2">
    <source>
        <dbReference type="EMBL" id="CAK9863643.1"/>
    </source>
</evidence>
<sequence length="175" mass="19929">MQHAHGGRGRHTERGRARGKGCRFQTERVQVPEEERCRFQRGGKQIPEGSEAGSGWKEMQIPEWKEADSKVKWTPVPKGKGCRFQRGVNQIPEEMDAGRFRMGKGCRFQRESDGGSRRKGVQVPAQKTSESSCIFRNCIQHCAGIRNITRFFDLITDRNEILDALIGYQLTSYSP</sequence>
<protein>
    <submittedName>
        <fullName evidence="2">Uncharacterized protein</fullName>
    </submittedName>
</protein>
<proteinExistence type="predicted"/>
<feature type="region of interest" description="Disordered" evidence="1">
    <location>
        <begin position="1"/>
        <end position="56"/>
    </location>
</feature>
<dbReference type="Proteomes" id="UP001497522">
    <property type="component" value="Chromosome 13"/>
</dbReference>
<keyword evidence="3" id="KW-1185">Reference proteome</keyword>
<evidence type="ECO:0000313" key="3">
    <source>
        <dbReference type="Proteomes" id="UP001497522"/>
    </source>
</evidence>
<dbReference type="EMBL" id="OZ023714">
    <property type="protein sequence ID" value="CAK9863643.1"/>
    <property type="molecule type" value="Genomic_DNA"/>
</dbReference>